<evidence type="ECO:0000313" key="5">
    <source>
        <dbReference type="Proteomes" id="UP000314294"/>
    </source>
</evidence>
<dbReference type="Proteomes" id="UP000314294">
    <property type="component" value="Unassembled WGS sequence"/>
</dbReference>
<feature type="compositionally biased region" description="Low complexity" evidence="2">
    <location>
        <begin position="416"/>
        <end position="430"/>
    </location>
</feature>
<dbReference type="AlphaFoldDB" id="A0A4Z2JIL1"/>
<dbReference type="GO" id="GO:0031175">
    <property type="term" value="P:neuron projection development"/>
    <property type="evidence" value="ECO:0007669"/>
    <property type="project" value="TreeGrafter"/>
</dbReference>
<dbReference type="GO" id="GO:0005886">
    <property type="term" value="C:plasma membrane"/>
    <property type="evidence" value="ECO:0007669"/>
    <property type="project" value="TreeGrafter"/>
</dbReference>
<comment type="caution">
    <text evidence="4">The sequence shown here is derived from an EMBL/GenBank/DDBJ whole genome shotgun (WGS) entry which is preliminary data.</text>
</comment>
<dbReference type="PANTHER" id="PTHR15718:SF6">
    <property type="entry name" value="G PROTEIN-REGULATED INDUCER OF NEURITE OUTGROWTH 3"/>
    <property type="match status" value="1"/>
</dbReference>
<name>A0A4Z2JIL1_9TELE</name>
<evidence type="ECO:0000256" key="1">
    <source>
        <dbReference type="ARBA" id="ARBA00002358"/>
    </source>
</evidence>
<feature type="compositionally biased region" description="Low complexity" evidence="2">
    <location>
        <begin position="292"/>
        <end position="317"/>
    </location>
</feature>
<dbReference type="InterPro" id="IPR032745">
    <property type="entry name" value="GRIN_C"/>
</dbReference>
<feature type="domain" description="G protein-regulated inducer of neurite outgrowth C-terminal" evidence="3">
    <location>
        <begin position="328"/>
        <end position="457"/>
    </location>
</feature>
<evidence type="ECO:0000259" key="3">
    <source>
        <dbReference type="Pfam" id="PF15235"/>
    </source>
</evidence>
<organism evidence="4 5">
    <name type="scientific">Liparis tanakae</name>
    <name type="common">Tanaka's snailfish</name>
    <dbReference type="NCBI Taxonomy" id="230148"/>
    <lineage>
        <taxon>Eukaryota</taxon>
        <taxon>Metazoa</taxon>
        <taxon>Chordata</taxon>
        <taxon>Craniata</taxon>
        <taxon>Vertebrata</taxon>
        <taxon>Euteleostomi</taxon>
        <taxon>Actinopterygii</taxon>
        <taxon>Neopterygii</taxon>
        <taxon>Teleostei</taxon>
        <taxon>Neoteleostei</taxon>
        <taxon>Acanthomorphata</taxon>
        <taxon>Eupercaria</taxon>
        <taxon>Perciformes</taxon>
        <taxon>Cottioidei</taxon>
        <taxon>Cottales</taxon>
        <taxon>Liparidae</taxon>
        <taxon>Liparis</taxon>
    </lineage>
</organism>
<dbReference type="Pfam" id="PF15235">
    <property type="entry name" value="GRIN_C"/>
    <property type="match status" value="1"/>
</dbReference>
<dbReference type="EMBL" id="SRLO01000001">
    <property type="protein sequence ID" value="TNN89478.1"/>
    <property type="molecule type" value="Genomic_DNA"/>
</dbReference>
<comment type="function">
    <text evidence="1">May be involved in neurite outgrowth.</text>
</comment>
<feature type="region of interest" description="Disordered" evidence="2">
    <location>
        <begin position="291"/>
        <end position="367"/>
    </location>
</feature>
<accession>A0A4Z2JIL1</accession>
<sequence length="462" mass="49789">MGTNPKRTVTVQMLPQLAAVDTQGINKEPNANWAKEPNLKLSQADSSVLPQAIQTMPADGQVAEEASQTDTAVFEEQQHGKQYREASTMTVSPSSAPVKQCHDMEVQAVANTCSKAVATSPSLLPFAVPRRLSGGLSPREAAQSLAVVYQVDGGVAVQQINMSALSASTEPRSERLTVEAEMCPDLNVSVVFHSEALSQQQDKRLGTKPKDPEAALCNTQPVYQINIDHSHHKEHEETGNSQNITGLQKSAAKTANAEALTLKSGTPPEMAGATKPGTAVSLNAAPSLAAVTTKPRQALPTTTTTKTAATTNTTSKPDLTKRKKAESPKQKAKGGKAQKKEAKTGKQKMEPGRKDEEEDENQEKGIHDVVWDEEGMTWEVYGASVDPESLGFAIQSHLQCKIKEQERKLTAQTSFKKSVSGGDSPGPVSVSKRRQQNIFRSMLRNVRRPNCCMHPPPSSVLE</sequence>
<proteinExistence type="predicted"/>
<keyword evidence="5" id="KW-1185">Reference proteome</keyword>
<dbReference type="OrthoDB" id="10049175at2759"/>
<protein>
    <submittedName>
        <fullName evidence="4">G protein-regulated inducer of neurite outgrowth 3</fullName>
    </submittedName>
</protein>
<feature type="region of interest" description="Disordered" evidence="2">
    <location>
        <begin position="408"/>
        <end position="437"/>
    </location>
</feature>
<dbReference type="PANTHER" id="PTHR15718">
    <property type="entry name" value="G PROTEIN-REGULATED INDUCER OF NEURITE OUTGROWTH C-TERMINAL DOMAIN-CONTAINING PROTEIN"/>
    <property type="match status" value="1"/>
</dbReference>
<evidence type="ECO:0000313" key="4">
    <source>
        <dbReference type="EMBL" id="TNN89478.1"/>
    </source>
</evidence>
<feature type="compositionally biased region" description="Basic and acidic residues" evidence="2">
    <location>
        <begin position="338"/>
        <end position="355"/>
    </location>
</feature>
<reference evidence="4 5" key="1">
    <citation type="submission" date="2019-03" db="EMBL/GenBank/DDBJ databases">
        <title>First draft genome of Liparis tanakae, snailfish: a comprehensive survey of snailfish specific genes.</title>
        <authorList>
            <person name="Kim W."/>
            <person name="Song I."/>
            <person name="Jeong J.-H."/>
            <person name="Kim D."/>
            <person name="Kim S."/>
            <person name="Ryu S."/>
            <person name="Song J.Y."/>
            <person name="Lee S.K."/>
        </authorList>
    </citation>
    <scope>NUCLEOTIDE SEQUENCE [LARGE SCALE GENOMIC DNA]</scope>
    <source>
        <tissue evidence="4">Muscle</tissue>
    </source>
</reference>
<dbReference type="InterPro" id="IPR026646">
    <property type="entry name" value="GPRIN2-like/GPRIN3"/>
</dbReference>
<evidence type="ECO:0000256" key="2">
    <source>
        <dbReference type="SAM" id="MobiDB-lite"/>
    </source>
</evidence>
<gene>
    <name evidence="4" type="primary">GPRIN3</name>
    <name evidence="4" type="ORF">EYF80_000081</name>
</gene>